<dbReference type="GO" id="GO:0007019">
    <property type="term" value="P:microtubule depolymerization"/>
    <property type="evidence" value="ECO:0007669"/>
    <property type="project" value="TreeGrafter"/>
</dbReference>
<organism evidence="1 2">
    <name type="scientific">Capsicum baccatum</name>
    <name type="common">Peruvian pepper</name>
    <dbReference type="NCBI Taxonomy" id="33114"/>
    <lineage>
        <taxon>Eukaryota</taxon>
        <taxon>Viridiplantae</taxon>
        <taxon>Streptophyta</taxon>
        <taxon>Embryophyta</taxon>
        <taxon>Tracheophyta</taxon>
        <taxon>Spermatophyta</taxon>
        <taxon>Magnoliopsida</taxon>
        <taxon>eudicotyledons</taxon>
        <taxon>Gunneridae</taxon>
        <taxon>Pentapetalae</taxon>
        <taxon>asterids</taxon>
        <taxon>lamiids</taxon>
        <taxon>Solanales</taxon>
        <taxon>Solanaceae</taxon>
        <taxon>Solanoideae</taxon>
        <taxon>Capsiceae</taxon>
        <taxon>Capsicum</taxon>
    </lineage>
</organism>
<dbReference type="GO" id="GO:0003777">
    <property type="term" value="F:microtubule motor activity"/>
    <property type="evidence" value="ECO:0007669"/>
    <property type="project" value="InterPro"/>
</dbReference>
<reference evidence="2" key="2">
    <citation type="journal article" date="2017" name="J. Anim. Genet.">
        <title>Multiple reference genome sequences of hot pepper reveal the massive evolution of plant disease resistance genes by retroduplication.</title>
        <authorList>
            <person name="Kim S."/>
            <person name="Park J."/>
            <person name="Yeom S.-I."/>
            <person name="Kim Y.-M."/>
            <person name="Seo E."/>
            <person name="Kim K.-T."/>
            <person name="Kim M.-S."/>
            <person name="Lee J.M."/>
            <person name="Cheong K."/>
            <person name="Shin H.-S."/>
            <person name="Kim S.-B."/>
            <person name="Han K."/>
            <person name="Lee J."/>
            <person name="Park M."/>
            <person name="Lee H.-A."/>
            <person name="Lee H.-Y."/>
            <person name="Lee Y."/>
            <person name="Oh S."/>
            <person name="Lee J.H."/>
            <person name="Choi E."/>
            <person name="Choi E."/>
            <person name="Lee S.E."/>
            <person name="Jeon J."/>
            <person name="Kim H."/>
            <person name="Choi G."/>
            <person name="Song H."/>
            <person name="Lee J."/>
            <person name="Lee S.-C."/>
            <person name="Kwon J.-K."/>
            <person name="Lee H.-Y."/>
            <person name="Koo N."/>
            <person name="Hong Y."/>
            <person name="Kim R.W."/>
            <person name="Kang W.-H."/>
            <person name="Huh J.H."/>
            <person name="Kang B.-C."/>
            <person name="Yang T.-J."/>
            <person name="Lee Y.-H."/>
            <person name="Bennetzen J.L."/>
            <person name="Choi D."/>
        </authorList>
    </citation>
    <scope>NUCLEOTIDE SEQUENCE [LARGE SCALE GENOMIC DNA]</scope>
    <source>
        <strain evidence="2">cv. PBC81</strain>
    </source>
</reference>
<evidence type="ECO:0000313" key="1">
    <source>
        <dbReference type="EMBL" id="PHT31369.1"/>
    </source>
</evidence>
<name>A0A2G2VEL2_CAPBA</name>
<keyword evidence="2" id="KW-1185">Reference proteome</keyword>
<dbReference type="OrthoDB" id="1704006at2759"/>
<dbReference type="STRING" id="33114.A0A2G2VEL2"/>
<dbReference type="AlphaFoldDB" id="A0A2G2VEL2"/>
<accession>A0A2G2VEL2</accession>
<dbReference type="PANTHER" id="PTHR47971">
    <property type="entry name" value="KINESIN-RELATED PROTEIN 6"/>
    <property type="match status" value="1"/>
</dbReference>
<dbReference type="Proteomes" id="UP000224567">
    <property type="component" value="Unassembled WGS sequence"/>
</dbReference>
<dbReference type="InterPro" id="IPR027640">
    <property type="entry name" value="Kinesin-like_fam"/>
</dbReference>
<proteinExistence type="predicted"/>
<dbReference type="EMBL" id="MLFT02000012">
    <property type="protein sequence ID" value="PHT31369.1"/>
    <property type="molecule type" value="Genomic_DNA"/>
</dbReference>
<sequence length="175" mass="19944">MREDGKQQVCIVGLQEYRVSDVKMIKELIDRGGCPKKAFECKGSSLETVFADMGTWYHALVKSLSKGNNSKKEVSSSTVNLKESTTLSYSAVVPSTSIFKDDTGDSWPEQTDKDEYDEDFYEQEKLIWKKNKKLNGYNISNAEDKMKRANAQIKWKELPRTEAKYSNADDDLMLS</sequence>
<dbReference type="GO" id="GO:0005874">
    <property type="term" value="C:microtubule"/>
    <property type="evidence" value="ECO:0007669"/>
    <property type="project" value="TreeGrafter"/>
</dbReference>
<protein>
    <submittedName>
        <fullName evidence="1">Uncharacterized protein</fullName>
    </submittedName>
</protein>
<reference evidence="1 2" key="1">
    <citation type="journal article" date="2017" name="Genome Biol.">
        <title>New reference genome sequences of hot pepper reveal the massive evolution of plant disease-resistance genes by retroduplication.</title>
        <authorList>
            <person name="Kim S."/>
            <person name="Park J."/>
            <person name="Yeom S.I."/>
            <person name="Kim Y.M."/>
            <person name="Seo E."/>
            <person name="Kim K.T."/>
            <person name="Kim M.S."/>
            <person name="Lee J.M."/>
            <person name="Cheong K."/>
            <person name="Shin H.S."/>
            <person name="Kim S.B."/>
            <person name="Han K."/>
            <person name="Lee J."/>
            <person name="Park M."/>
            <person name="Lee H.A."/>
            <person name="Lee H.Y."/>
            <person name="Lee Y."/>
            <person name="Oh S."/>
            <person name="Lee J.H."/>
            <person name="Choi E."/>
            <person name="Choi E."/>
            <person name="Lee S.E."/>
            <person name="Jeon J."/>
            <person name="Kim H."/>
            <person name="Choi G."/>
            <person name="Song H."/>
            <person name="Lee J."/>
            <person name="Lee S.C."/>
            <person name="Kwon J.K."/>
            <person name="Lee H.Y."/>
            <person name="Koo N."/>
            <person name="Hong Y."/>
            <person name="Kim R.W."/>
            <person name="Kang W.H."/>
            <person name="Huh J.H."/>
            <person name="Kang B.C."/>
            <person name="Yang T.J."/>
            <person name="Lee Y.H."/>
            <person name="Bennetzen J.L."/>
            <person name="Choi D."/>
        </authorList>
    </citation>
    <scope>NUCLEOTIDE SEQUENCE [LARGE SCALE GENOMIC DNA]</scope>
    <source>
        <strain evidence="2">cv. PBC81</strain>
    </source>
</reference>
<dbReference type="PANTHER" id="PTHR47971:SF9">
    <property type="entry name" value="KINESIN-LIKE PROTEIN KIN-13B"/>
    <property type="match status" value="1"/>
</dbReference>
<dbReference type="GO" id="GO:0007018">
    <property type="term" value="P:microtubule-based movement"/>
    <property type="evidence" value="ECO:0007669"/>
    <property type="project" value="InterPro"/>
</dbReference>
<evidence type="ECO:0000313" key="2">
    <source>
        <dbReference type="Proteomes" id="UP000224567"/>
    </source>
</evidence>
<gene>
    <name evidence="1" type="ORF">CQW23_27706</name>
</gene>
<comment type="caution">
    <text evidence="1">The sequence shown here is derived from an EMBL/GenBank/DDBJ whole genome shotgun (WGS) entry which is preliminary data.</text>
</comment>